<keyword evidence="4" id="KW-1185">Reference proteome</keyword>
<proteinExistence type="inferred from homology"/>
<dbReference type="KEGG" id="spun:BFF78_15635"/>
<dbReference type="InterPro" id="IPR029058">
    <property type="entry name" value="AB_hydrolase_fold"/>
</dbReference>
<evidence type="ECO:0000313" key="4">
    <source>
        <dbReference type="Proteomes" id="UP000094960"/>
    </source>
</evidence>
<evidence type="ECO:0000259" key="2">
    <source>
        <dbReference type="Pfam" id="PF00975"/>
    </source>
</evidence>
<dbReference type="Proteomes" id="UP000094960">
    <property type="component" value="Chromosome"/>
</dbReference>
<name>A0A1D7Y9K5_9ACTN</name>
<dbReference type="PANTHER" id="PTHR11487:SF0">
    <property type="entry name" value="S-ACYL FATTY ACID SYNTHASE THIOESTERASE, MEDIUM CHAIN"/>
    <property type="match status" value="1"/>
</dbReference>
<dbReference type="PANTHER" id="PTHR11487">
    <property type="entry name" value="THIOESTERASE"/>
    <property type="match status" value="1"/>
</dbReference>
<organism evidence="3 4">
    <name type="scientific">Streptomyces fodineus</name>
    <dbReference type="NCBI Taxonomy" id="1904616"/>
    <lineage>
        <taxon>Bacteria</taxon>
        <taxon>Bacillati</taxon>
        <taxon>Actinomycetota</taxon>
        <taxon>Actinomycetes</taxon>
        <taxon>Kitasatosporales</taxon>
        <taxon>Streptomycetaceae</taxon>
        <taxon>Streptomyces</taxon>
    </lineage>
</organism>
<dbReference type="InterPro" id="IPR001031">
    <property type="entry name" value="Thioesterase"/>
</dbReference>
<dbReference type="InterPro" id="IPR012223">
    <property type="entry name" value="TEII"/>
</dbReference>
<comment type="similarity">
    <text evidence="1">Belongs to the thioesterase family.</text>
</comment>
<protein>
    <recommendedName>
        <fullName evidence="2">Thioesterase domain-containing protein</fullName>
    </recommendedName>
</protein>
<dbReference type="AlphaFoldDB" id="A0A1D7Y9K5"/>
<reference evidence="4" key="1">
    <citation type="submission" date="2016-09" db="EMBL/GenBank/DDBJ databases">
        <title>Streptomyces puniciscabiei strain:TW1S1 Genome sequencing and assembly.</title>
        <authorList>
            <person name="Kim M.-K."/>
            <person name="Kim S.B."/>
        </authorList>
    </citation>
    <scope>NUCLEOTIDE SEQUENCE [LARGE SCALE GENOMIC DNA]</scope>
    <source>
        <strain evidence="4">TW1S1</strain>
    </source>
</reference>
<dbReference type="RefSeq" id="WP_069778921.1">
    <property type="nucleotide sequence ID" value="NZ_CP017248.1"/>
</dbReference>
<sequence>MVSPRHSWLRTLTDEQVPARRLVCFPHSGGTAESYAPWIPRIRPGTELLAVQYPGRADRFGEPPASGVREMSGRVADELAGLEPVPCVLFGHSLGALVAYETAVRLSAAGRAPESLTVSGSPPPRRAGTGRMHLASDADLWAQVCALGGMPPQVADDEELAGILLPALRADIAAHETYRPAPGTGPLTCPVRCYHGIGDPLVDDAHLPEWAEATTGPFTLTRRAGSHFHTFADPESLAQEIQEPVGT</sequence>
<dbReference type="GO" id="GO:0008610">
    <property type="term" value="P:lipid biosynthetic process"/>
    <property type="evidence" value="ECO:0007669"/>
    <property type="project" value="TreeGrafter"/>
</dbReference>
<feature type="domain" description="Thioesterase" evidence="2">
    <location>
        <begin position="20"/>
        <end position="242"/>
    </location>
</feature>
<evidence type="ECO:0000313" key="3">
    <source>
        <dbReference type="EMBL" id="AOR32307.1"/>
    </source>
</evidence>
<accession>A0A1D7Y9K5</accession>
<gene>
    <name evidence="3" type="ORF">BFF78_15635</name>
</gene>
<dbReference type="EMBL" id="CP017248">
    <property type="protein sequence ID" value="AOR32307.1"/>
    <property type="molecule type" value="Genomic_DNA"/>
</dbReference>
<dbReference type="SUPFAM" id="SSF53474">
    <property type="entry name" value="alpha/beta-Hydrolases"/>
    <property type="match status" value="1"/>
</dbReference>
<dbReference type="Pfam" id="PF00975">
    <property type="entry name" value="Thioesterase"/>
    <property type="match status" value="1"/>
</dbReference>
<dbReference type="Gene3D" id="3.40.50.1820">
    <property type="entry name" value="alpha/beta hydrolase"/>
    <property type="match status" value="1"/>
</dbReference>
<evidence type="ECO:0000256" key="1">
    <source>
        <dbReference type="ARBA" id="ARBA00007169"/>
    </source>
</evidence>